<reference evidence="2" key="1">
    <citation type="journal article" date="2020" name="Stud. Mycol.">
        <title>101 Dothideomycetes genomes: a test case for predicting lifestyles and emergence of pathogens.</title>
        <authorList>
            <person name="Haridas S."/>
            <person name="Albert R."/>
            <person name="Binder M."/>
            <person name="Bloem J."/>
            <person name="Labutti K."/>
            <person name="Salamov A."/>
            <person name="Andreopoulos B."/>
            <person name="Baker S."/>
            <person name="Barry K."/>
            <person name="Bills G."/>
            <person name="Bluhm B."/>
            <person name="Cannon C."/>
            <person name="Castanera R."/>
            <person name="Culley D."/>
            <person name="Daum C."/>
            <person name="Ezra D."/>
            <person name="Gonzalez J."/>
            <person name="Henrissat B."/>
            <person name="Kuo A."/>
            <person name="Liang C."/>
            <person name="Lipzen A."/>
            <person name="Lutzoni F."/>
            <person name="Magnuson J."/>
            <person name="Mondo S."/>
            <person name="Nolan M."/>
            <person name="Ohm R."/>
            <person name="Pangilinan J."/>
            <person name="Park H.-J."/>
            <person name="Ramirez L."/>
            <person name="Alfaro M."/>
            <person name="Sun H."/>
            <person name="Tritt A."/>
            <person name="Yoshinaga Y."/>
            <person name="Zwiers L.-H."/>
            <person name="Turgeon B."/>
            <person name="Goodwin S."/>
            <person name="Spatafora J."/>
            <person name="Crous P."/>
            <person name="Grigoriev I."/>
        </authorList>
    </citation>
    <scope>NUCLEOTIDE SEQUENCE</scope>
    <source>
        <strain evidence="2">CBS 101060</strain>
    </source>
</reference>
<comment type="caution">
    <text evidence="2">The sequence shown here is derived from an EMBL/GenBank/DDBJ whole genome shotgun (WGS) entry which is preliminary data.</text>
</comment>
<evidence type="ECO:0000313" key="3">
    <source>
        <dbReference type="Proteomes" id="UP000799429"/>
    </source>
</evidence>
<dbReference type="PANTHER" id="PTHR42923:SF42">
    <property type="entry name" value="AMINE OXIDASE DOMAIN-CONTAINING PROTEIN"/>
    <property type="match status" value="1"/>
</dbReference>
<dbReference type="Pfam" id="PF13450">
    <property type="entry name" value="NAD_binding_8"/>
    <property type="match status" value="1"/>
</dbReference>
<keyword evidence="1" id="KW-1133">Transmembrane helix</keyword>
<dbReference type="GO" id="GO:0016491">
    <property type="term" value="F:oxidoreductase activity"/>
    <property type="evidence" value="ECO:0007669"/>
    <property type="project" value="TreeGrafter"/>
</dbReference>
<name>A0A9P4SFB2_9PEZI</name>
<dbReference type="OrthoDB" id="5977668at2759"/>
<dbReference type="AlphaFoldDB" id="A0A9P4SFB2"/>
<dbReference type="InterPro" id="IPR036188">
    <property type="entry name" value="FAD/NAD-bd_sf"/>
</dbReference>
<keyword evidence="1" id="KW-0812">Transmembrane</keyword>
<evidence type="ECO:0008006" key="4">
    <source>
        <dbReference type="Google" id="ProtNLM"/>
    </source>
</evidence>
<accession>A0A9P4SFB2</accession>
<evidence type="ECO:0000256" key="1">
    <source>
        <dbReference type="SAM" id="Phobius"/>
    </source>
</evidence>
<keyword evidence="1" id="KW-0472">Membrane</keyword>
<dbReference type="Proteomes" id="UP000799429">
    <property type="component" value="Unassembled WGS sequence"/>
</dbReference>
<dbReference type="EMBL" id="MU006090">
    <property type="protein sequence ID" value="KAF2841816.1"/>
    <property type="molecule type" value="Genomic_DNA"/>
</dbReference>
<gene>
    <name evidence="2" type="ORF">M501DRAFT_997998</name>
</gene>
<dbReference type="InterPro" id="IPR050464">
    <property type="entry name" value="Zeta_carotene_desat/Oxidored"/>
</dbReference>
<dbReference type="SUPFAM" id="SSF51905">
    <property type="entry name" value="FAD/NAD(P)-binding domain"/>
    <property type="match status" value="1"/>
</dbReference>
<dbReference type="Gene3D" id="3.50.50.60">
    <property type="entry name" value="FAD/NAD(P)-binding domain"/>
    <property type="match status" value="1"/>
</dbReference>
<organism evidence="2 3">
    <name type="scientific">Patellaria atrata CBS 101060</name>
    <dbReference type="NCBI Taxonomy" id="1346257"/>
    <lineage>
        <taxon>Eukaryota</taxon>
        <taxon>Fungi</taxon>
        <taxon>Dikarya</taxon>
        <taxon>Ascomycota</taxon>
        <taxon>Pezizomycotina</taxon>
        <taxon>Dothideomycetes</taxon>
        <taxon>Dothideomycetes incertae sedis</taxon>
        <taxon>Patellariales</taxon>
        <taxon>Patellariaceae</taxon>
        <taxon>Patellaria</taxon>
    </lineage>
</organism>
<sequence>MEDIRRLRIAVVGSGMAGLVTAYLLQRDKKQRYAVTLFEEGNDFSLDAASLSVPNRRGDGHERVDLPMRAFAGGFYQNLKAMYDHLQVPYHQKPFLFTFSKIVTQSDGASKQNEAVPYFVHSSNNHRLPPIKPEGMSTIEHIFEILYLLVWYAWFTFCCFYVTPKPVAQGSECETFERYLQRIMLPSHFTNYYLLPLMSSVATCPHSAVLNFPARDIVDYKKKTHRAQHYAVSNGVGVVQRRLARGLTSRMCARILEVKPLGPTIKISWMNTRPGVGTVTEETFDRVILAVAPNVVGSIYEPLRASMRFLPTLRVESMVRIGCQSRNVATYSDKRYVGVADRDSDEKGAQMIHLRTTLGDDARTEAVEEKSYGARVITCPFTSIDAGEVVHASRFTRVLRTPKSRRILNEVFQNEGPNWYPGDEKRPYWKNGDQGVWLVGGWCWDGMVLLEGCVVSAMRVAKAFDVEVPW</sequence>
<keyword evidence="3" id="KW-1185">Reference proteome</keyword>
<proteinExistence type="predicted"/>
<protein>
    <recommendedName>
        <fullName evidence="4">Amine oxidase domain-containing protein</fullName>
    </recommendedName>
</protein>
<dbReference type="PANTHER" id="PTHR42923">
    <property type="entry name" value="PROTOPORPHYRINOGEN OXIDASE"/>
    <property type="match status" value="1"/>
</dbReference>
<feature type="transmembrane region" description="Helical" evidence="1">
    <location>
        <begin position="6"/>
        <end position="25"/>
    </location>
</feature>
<evidence type="ECO:0000313" key="2">
    <source>
        <dbReference type="EMBL" id="KAF2841816.1"/>
    </source>
</evidence>